<dbReference type="RefSeq" id="WP_120195177.1">
    <property type="nucleotide sequence ID" value="NZ_MCIA01000001.1"/>
</dbReference>
<name>A0A419TCS1_9FIRM</name>
<dbReference type="PANTHER" id="PTHR43280:SF27">
    <property type="entry name" value="TRANSCRIPTIONAL REGULATOR MTLR"/>
    <property type="match status" value="1"/>
</dbReference>
<evidence type="ECO:0000256" key="3">
    <source>
        <dbReference type="ARBA" id="ARBA00023163"/>
    </source>
</evidence>
<feature type="domain" description="HTH araC/xylS-type" evidence="4">
    <location>
        <begin position="310"/>
        <end position="408"/>
    </location>
</feature>
<proteinExistence type="predicted"/>
<dbReference type="EMBL" id="MCIA01000001">
    <property type="protein sequence ID" value="RKD35237.1"/>
    <property type="molecule type" value="Genomic_DNA"/>
</dbReference>
<dbReference type="PROSITE" id="PS01124">
    <property type="entry name" value="HTH_ARAC_FAMILY_2"/>
    <property type="match status" value="2"/>
</dbReference>
<dbReference type="InterPro" id="IPR009057">
    <property type="entry name" value="Homeodomain-like_sf"/>
</dbReference>
<dbReference type="PANTHER" id="PTHR43280">
    <property type="entry name" value="ARAC-FAMILY TRANSCRIPTIONAL REGULATOR"/>
    <property type="match status" value="1"/>
</dbReference>
<evidence type="ECO:0000313" key="5">
    <source>
        <dbReference type="EMBL" id="RKD35237.1"/>
    </source>
</evidence>
<keyword evidence="6" id="KW-1185">Reference proteome</keyword>
<comment type="caution">
    <text evidence="5">The sequence shown here is derived from an EMBL/GenBank/DDBJ whole genome shotgun (WGS) entry which is preliminary data.</text>
</comment>
<dbReference type="SUPFAM" id="SSF46689">
    <property type="entry name" value="Homeodomain-like"/>
    <property type="match status" value="1"/>
</dbReference>
<evidence type="ECO:0000313" key="6">
    <source>
        <dbReference type="Proteomes" id="UP000284277"/>
    </source>
</evidence>
<accession>A0A419TCS1</accession>
<keyword evidence="1" id="KW-0805">Transcription regulation</keyword>
<dbReference type="SMART" id="SM00342">
    <property type="entry name" value="HTH_ARAC"/>
    <property type="match status" value="2"/>
</dbReference>
<dbReference type="Pfam" id="PF12833">
    <property type="entry name" value="HTH_18"/>
    <property type="match status" value="2"/>
</dbReference>
<dbReference type="GO" id="GO:0003700">
    <property type="term" value="F:DNA-binding transcription factor activity"/>
    <property type="evidence" value="ECO:0007669"/>
    <property type="project" value="InterPro"/>
</dbReference>
<gene>
    <name evidence="5" type="ORF">BET01_02520</name>
</gene>
<dbReference type="AlphaFoldDB" id="A0A419TCS1"/>
<dbReference type="Gene3D" id="1.10.10.60">
    <property type="entry name" value="Homeodomain-like"/>
    <property type="match status" value="3"/>
</dbReference>
<keyword evidence="3" id="KW-0804">Transcription</keyword>
<reference evidence="5 6" key="1">
    <citation type="submission" date="2016-08" db="EMBL/GenBank/DDBJ databases">
        <title>A new outlook on sporulation: Clostridium algidixylanolyticum.</title>
        <authorList>
            <person name="Poppleton D.I."/>
            <person name="Gribaldo S."/>
        </authorList>
    </citation>
    <scope>NUCLEOTIDE SEQUENCE [LARGE SCALE GENOMIC DNA]</scope>
    <source>
        <strain evidence="5 6">SPL73</strain>
    </source>
</reference>
<organism evidence="5 6">
    <name type="scientific">Lacrimispora algidixylanolytica</name>
    <dbReference type="NCBI Taxonomy" id="94868"/>
    <lineage>
        <taxon>Bacteria</taxon>
        <taxon>Bacillati</taxon>
        <taxon>Bacillota</taxon>
        <taxon>Clostridia</taxon>
        <taxon>Lachnospirales</taxon>
        <taxon>Lachnospiraceae</taxon>
        <taxon>Lacrimispora</taxon>
    </lineage>
</organism>
<keyword evidence="2" id="KW-0238">DNA-binding</keyword>
<protein>
    <recommendedName>
        <fullName evidence="4">HTH araC/xylS-type domain-containing protein</fullName>
    </recommendedName>
</protein>
<evidence type="ECO:0000256" key="2">
    <source>
        <dbReference type="ARBA" id="ARBA00023125"/>
    </source>
</evidence>
<feature type="domain" description="HTH araC/xylS-type" evidence="4">
    <location>
        <begin position="195"/>
        <end position="293"/>
    </location>
</feature>
<evidence type="ECO:0000259" key="4">
    <source>
        <dbReference type="PROSITE" id="PS01124"/>
    </source>
</evidence>
<dbReference type="Proteomes" id="UP000284277">
    <property type="component" value="Unassembled WGS sequence"/>
</dbReference>
<dbReference type="GO" id="GO:0043565">
    <property type="term" value="F:sequence-specific DNA binding"/>
    <property type="evidence" value="ECO:0007669"/>
    <property type="project" value="InterPro"/>
</dbReference>
<evidence type="ECO:0000256" key="1">
    <source>
        <dbReference type="ARBA" id="ARBA00023015"/>
    </source>
</evidence>
<sequence>MKEYIELQTQFCSKIDIKKICTFDYETIIEGTFPIYHKSPRFIFVKEGKGSIVVDMVPYELKAGVLLSVLPWKCTQITDVKEPLSFEIVKYNYDVVADTLKSSSSIRDNLSVLKKLEETPYAFPQGDMEKEVEYLFLRIREEVGIESVMDFRERKSYEEMNVIMQISSLIIAFCRAIDSRKEASCKKVEACDNRILILRYIYMHLSEKMTLEKISKQFYLSRSSIRMYIYEKTGLTFHELVNEMRIMKTLNYLLYTDLTLEDMAPILGYVDAAHISKVFSYRMENKITNYRKTYQKVLNIMNIEERKLAYQLVEYISRNFQEEIQASFVADRFGISIEDMNRHLMIQVETNFYDFLNRLRINKACELMLCSDMPITDIAIEVGYSTVKTFRRNFIELRHVLPNQFRMVQAELVN</sequence>
<dbReference type="InterPro" id="IPR018060">
    <property type="entry name" value="HTH_AraC"/>
</dbReference>
<dbReference type="OrthoDB" id="94877at2"/>